<evidence type="ECO:0000313" key="2">
    <source>
        <dbReference type="Proteomes" id="UP000657918"/>
    </source>
</evidence>
<dbReference type="Proteomes" id="UP000657918">
    <property type="component" value="Chromosome 11"/>
</dbReference>
<organism evidence="1 2">
    <name type="scientific">Salix dunnii</name>
    <dbReference type="NCBI Taxonomy" id="1413687"/>
    <lineage>
        <taxon>Eukaryota</taxon>
        <taxon>Viridiplantae</taxon>
        <taxon>Streptophyta</taxon>
        <taxon>Embryophyta</taxon>
        <taxon>Tracheophyta</taxon>
        <taxon>Spermatophyta</taxon>
        <taxon>Magnoliopsida</taxon>
        <taxon>eudicotyledons</taxon>
        <taxon>Gunneridae</taxon>
        <taxon>Pentapetalae</taxon>
        <taxon>rosids</taxon>
        <taxon>fabids</taxon>
        <taxon>Malpighiales</taxon>
        <taxon>Salicaceae</taxon>
        <taxon>Saliceae</taxon>
        <taxon>Salix</taxon>
    </lineage>
</organism>
<protein>
    <submittedName>
        <fullName evidence="1">Uncharacterized protein</fullName>
    </submittedName>
</protein>
<dbReference type="EMBL" id="JADGMS010000011">
    <property type="protein sequence ID" value="KAF9672095.1"/>
    <property type="molecule type" value="Genomic_DNA"/>
</dbReference>
<comment type="caution">
    <text evidence="1">The sequence shown here is derived from an EMBL/GenBank/DDBJ whole genome shotgun (WGS) entry which is preliminary data.</text>
</comment>
<reference evidence="1 2" key="1">
    <citation type="submission" date="2020-10" db="EMBL/GenBank/DDBJ databases">
        <title>Plant Genome Project.</title>
        <authorList>
            <person name="Zhang R.-G."/>
        </authorList>
    </citation>
    <scope>NUCLEOTIDE SEQUENCE [LARGE SCALE GENOMIC DNA]</scope>
    <source>
        <strain evidence="1">FAFU-HL-1</strain>
        <tissue evidence="1">Leaf</tissue>
    </source>
</reference>
<keyword evidence="2" id="KW-1185">Reference proteome</keyword>
<dbReference type="AlphaFoldDB" id="A0A835MNK4"/>
<accession>A0A835MNK4</accession>
<name>A0A835MNK4_9ROSI</name>
<evidence type="ECO:0000313" key="1">
    <source>
        <dbReference type="EMBL" id="KAF9672095.1"/>
    </source>
</evidence>
<proteinExistence type="predicted"/>
<sequence length="97" mass="11005">MFVARSWVMPLPSSQQKPLTETTLEYFGGSFDMFREQESNLDGETGDGTRIRLIVLYTRTKHMIVITALRWIVPFQVLAMSLPGRAVINNGEAFPIN</sequence>
<gene>
    <name evidence="1" type="ORF">SADUNF_Sadunf11G0005100</name>
</gene>